<evidence type="ECO:0000256" key="4">
    <source>
        <dbReference type="ARBA" id="ARBA00022692"/>
    </source>
</evidence>
<sequence length="176" mass="19205">MADFPGQVNTQTSSQQGNSHLGNMAMDVSFIKTIPAILMLVEIGVGLLVWSLIASAHFYFHPAVGWVMFVAVTLWLLTIVLFFMLFFGLHHRLSSVPWPLALMVYYAVATFLYLTAFITNAAVASSYYYTFFYGHMAAAAFFGCVVTLTYGASTFFAFMSWKGDGGGNAAGSTVPV</sequence>
<evidence type="ECO:0000256" key="3">
    <source>
        <dbReference type="ARBA" id="ARBA00022475"/>
    </source>
</evidence>
<dbReference type="InterPro" id="IPR013295">
    <property type="entry name" value="MAL"/>
</dbReference>
<dbReference type="GO" id="GO:0016324">
    <property type="term" value="C:apical plasma membrane"/>
    <property type="evidence" value="ECO:0007669"/>
    <property type="project" value="UniProtKB-SubCell"/>
</dbReference>
<dbReference type="GO" id="GO:0042552">
    <property type="term" value="P:myelination"/>
    <property type="evidence" value="ECO:0007669"/>
    <property type="project" value="TreeGrafter"/>
</dbReference>
<keyword evidence="4 11" id="KW-0812">Transmembrane</keyword>
<gene>
    <name evidence="15" type="primary">LOC105892443</name>
</gene>
<proteinExistence type="inferred from homology"/>
<dbReference type="InterPro" id="IPR008253">
    <property type="entry name" value="Marvel"/>
</dbReference>
<dbReference type="KEGG" id="char:105892443"/>
<evidence type="ECO:0000256" key="8">
    <source>
        <dbReference type="ARBA" id="ARBA00049979"/>
    </source>
</evidence>
<feature type="transmembrane region" description="Helical" evidence="12">
    <location>
        <begin position="100"/>
        <end position="119"/>
    </location>
</feature>
<keyword evidence="5 12" id="KW-1133">Transmembrane helix</keyword>
<evidence type="ECO:0000259" key="13">
    <source>
        <dbReference type="PROSITE" id="PS51225"/>
    </source>
</evidence>
<accession>A0A6P3VL80</accession>
<keyword evidence="14" id="KW-1185">Reference proteome</keyword>
<dbReference type="AlphaFoldDB" id="A0A6P3VL80"/>
<evidence type="ECO:0000256" key="6">
    <source>
        <dbReference type="ARBA" id="ARBA00023136"/>
    </source>
</evidence>
<evidence type="ECO:0000256" key="5">
    <source>
        <dbReference type="ARBA" id="ARBA00022989"/>
    </source>
</evidence>
<feature type="transmembrane region" description="Helical" evidence="12">
    <location>
        <begin position="66"/>
        <end position="88"/>
    </location>
</feature>
<keyword evidence="6 11" id="KW-0472">Membrane</keyword>
<dbReference type="Pfam" id="PF01284">
    <property type="entry name" value="MARVEL"/>
    <property type="match status" value="1"/>
</dbReference>
<evidence type="ECO:0000256" key="9">
    <source>
        <dbReference type="ARBA" id="ARBA00050024"/>
    </source>
</evidence>
<dbReference type="PANTHER" id="PTHR22776">
    <property type="entry name" value="MARVEL-CONTAINING POTENTIAL LIPID RAFT-ASSOCIATED PROTEIN"/>
    <property type="match status" value="1"/>
</dbReference>
<organism evidence="14 15">
    <name type="scientific">Clupea harengus</name>
    <name type="common">Atlantic herring</name>
    <dbReference type="NCBI Taxonomy" id="7950"/>
    <lineage>
        <taxon>Eukaryota</taxon>
        <taxon>Metazoa</taxon>
        <taxon>Chordata</taxon>
        <taxon>Craniata</taxon>
        <taxon>Vertebrata</taxon>
        <taxon>Euteleostomi</taxon>
        <taxon>Actinopterygii</taxon>
        <taxon>Neopterygii</taxon>
        <taxon>Teleostei</taxon>
        <taxon>Clupei</taxon>
        <taxon>Clupeiformes</taxon>
        <taxon>Clupeoidei</taxon>
        <taxon>Clupeidae</taxon>
        <taxon>Clupea</taxon>
    </lineage>
</organism>
<keyword evidence="3" id="KW-1003">Cell membrane</keyword>
<dbReference type="GO" id="GO:0048546">
    <property type="term" value="P:digestive tract morphogenesis"/>
    <property type="evidence" value="ECO:0007669"/>
    <property type="project" value="Ensembl"/>
</dbReference>
<dbReference type="InterPro" id="IPR050578">
    <property type="entry name" value="MARVEL-CKLF_proteins"/>
</dbReference>
<dbReference type="GO" id="GO:0019911">
    <property type="term" value="F:structural constituent of myelin sheath"/>
    <property type="evidence" value="ECO:0007669"/>
    <property type="project" value="TreeGrafter"/>
</dbReference>
<dbReference type="RefSeq" id="XP_012674156.1">
    <property type="nucleotide sequence ID" value="XM_012818702.3"/>
</dbReference>
<evidence type="ECO:0000313" key="15">
    <source>
        <dbReference type="RefSeq" id="XP_012674156.1"/>
    </source>
</evidence>
<evidence type="ECO:0000313" key="14">
    <source>
        <dbReference type="Proteomes" id="UP000515152"/>
    </source>
</evidence>
<dbReference type="PANTHER" id="PTHR22776:SF9">
    <property type="entry name" value="PLASMOLIPIN"/>
    <property type="match status" value="1"/>
</dbReference>
<dbReference type="GeneID" id="105892443"/>
<evidence type="ECO:0000256" key="1">
    <source>
        <dbReference type="ARBA" id="ARBA00004424"/>
    </source>
</evidence>
<evidence type="ECO:0000256" key="7">
    <source>
        <dbReference type="ARBA" id="ARBA00034721"/>
    </source>
</evidence>
<evidence type="ECO:0000256" key="10">
    <source>
        <dbReference type="ARBA" id="ARBA00050050"/>
    </source>
</evidence>
<dbReference type="GO" id="GO:0030100">
    <property type="term" value="P:regulation of endocytosis"/>
    <property type="evidence" value="ECO:0007669"/>
    <property type="project" value="Ensembl"/>
</dbReference>
<protein>
    <recommendedName>
        <fullName evidence="9">Plasmolipin</fullName>
    </recommendedName>
    <alternativeName>
        <fullName evidence="10">Plasma membrane proteolipid</fullName>
    </alternativeName>
</protein>
<name>A0A6P3VL80_CLUHA</name>
<dbReference type="Proteomes" id="UP000515152">
    <property type="component" value="Chromosome 3"/>
</dbReference>
<dbReference type="GO" id="GO:0005768">
    <property type="term" value="C:endosome"/>
    <property type="evidence" value="ECO:0007669"/>
    <property type="project" value="Ensembl"/>
</dbReference>
<comment type="similarity">
    <text evidence="7">Belongs to the MAL family.</text>
</comment>
<evidence type="ECO:0000256" key="11">
    <source>
        <dbReference type="PROSITE-ProRule" id="PRU00581"/>
    </source>
</evidence>
<feature type="transmembrane region" description="Helical" evidence="12">
    <location>
        <begin position="36"/>
        <end position="60"/>
    </location>
</feature>
<feature type="transmembrane region" description="Helical" evidence="12">
    <location>
        <begin position="131"/>
        <end position="152"/>
    </location>
</feature>
<dbReference type="GO" id="GO:0043209">
    <property type="term" value="C:myelin sheath"/>
    <property type="evidence" value="ECO:0007669"/>
    <property type="project" value="UniProtKB-SubCell"/>
</dbReference>
<evidence type="ECO:0000256" key="2">
    <source>
        <dbReference type="ARBA" id="ARBA00011815"/>
    </source>
</evidence>
<dbReference type="PRINTS" id="PR01884">
    <property type="entry name" value="MALPROTEIN"/>
</dbReference>
<dbReference type="OrthoDB" id="6258237at2759"/>
<dbReference type="PROSITE" id="PS51225">
    <property type="entry name" value="MARVEL"/>
    <property type="match status" value="1"/>
</dbReference>
<comment type="subunit">
    <text evidence="2">Forms oligomers.</text>
</comment>
<feature type="domain" description="MARVEL" evidence="13">
    <location>
        <begin position="30"/>
        <end position="162"/>
    </location>
</feature>
<reference evidence="15" key="1">
    <citation type="submission" date="2025-08" db="UniProtKB">
        <authorList>
            <consortium name="RefSeq"/>
        </authorList>
    </citation>
    <scope>IDENTIFICATION</scope>
</reference>
<comment type="subcellular location">
    <subcellularLocation>
        <location evidence="1">Apical cell membrane</location>
        <topology evidence="1">Multi-pass membrane protein</topology>
    </subcellularLocation>
    <subcellularLocation>
        <location evidence="8">Myelin membrane</location>
        <topology evidence="8">Multi-pass membrane protein</topology>
    </subcellularLocation>
</comment>
<evidence type="ECO:0000256" key="12">
    <source>
        <dbReference type="SAM" id="Phobius"/>
    </source>
</evidence>